<reference evidence="2 3" key="1">
    <citation type="submission" date="2018-08" db="EMBL/GenBank/DDBJ databases">
        <title>A genome reference for cultivated species of the human gut microbiota.</title>
        <authorList>
            <person name="Zou Y."/>
            <person name="Xue W."/>
            <person name="Luo G."/>
        </authorList>
    </citation>
    <scope>NUCLEOTIDE SEQUENCE [LARGE SCALE GENOMIC DNA]</scope>
    <source>
        <strain evidence="2 3">AF26-4BH</strain>
    </source>
</reference>
<evidence type="ECO:0000313" key="2">
    <source>
        <dbReference type="EMBL" id="RGE69440.1"/>
    </source>
</evidence>
<keyword evidence="1" id="KW-0732">Signal</keyword>
<dbReference type="Proteomes" id="UP000261166">
    <property type="component" value="Unassembled WGS sequence"/>
</dbReference>
<name>A0A3E3IQS7_9FIRM</name>
<accession>A0A3E3IQS7</accession>
<evidence type="ECO:0008006" key="4">
    <source>
        <dbReference type="Google" id="ProtNLM"/>
    </source>
</evidence>
<feature type="non-terminal residue" evidence="2">
    <location>
        <position position="1"/>
    </location>
</feature>
<evidence type="ECO:0000256" key="1">
    <source>
        <dbReference type="SAM" id="SignalP"/>
    </source>
</evidence>
<dbReference type="EMBL" id="QVLU01000016">
    <property type="protein sequence ID" value="RGE69440.1"/>
    <property type="molecule type" value="Genomic_DNA"/>
</dbReference>
<proteinExistence type="predicted"/>
<comment type="caution">
    <text evidence="2">The sequence shown here is derived from an EMBL/GenBank/DDBJ whole genome shotgun (WGS) entry which is preliminary data.</text>
</comment>
<organism evidence="2 3">
    <name type="scientific">Eisenbergiella massiliensis</name>
    <dbReference type="NCBI Taxonomy" id="1720294"/>
    <lineage>
        <taxon>Bacteria</taxon>
        <taxon>Bacillati</taxon>
        <taxon>Bacillota</taxon>
        <taxon>Clostridia</taxon>
        <taxon>Lachnospirales</taxon>
        <taxon>Lachnospiraceae</taxon>
        <taxon>Eisenbergiella</taxon>
    </lineage>
</organism>
<evidence type="ECO:0000313" key="3">
    <source>
        <dbReference type="Proteomes" id="UP000261166"/>
    </source>
</evidence>
<protein>
    <recommendedName>
        <fullName evidence="4">Secreted protein</fullName>
    </recommendedName>
</protein>
<dbReference type="AlphaFoldDB" id="A0A3E3IQS7"/>
<feature type="chain" id="PRO_5017746139" description="Secreted protein" evidence="1">
    <location>
        <begin position="21"/>
        <end position="77"/>
    </location>
</feature>
<gene>
    <name evidence="2" type="ORF">DWY69_17485</name>
</gene>
<feature type="signal peptide" evidence="1">
    <location>
        <begin position="1"/>
        <end position="20"/>
    </location>
</feature>
<sequence>CCLLPAACCLLPAACCLLPAACCHDWKLMRIEWISVSFPGRLESFKMGIMEILDKYMLIVAQGNGGRIIWNRPRWIK</sequence>